<protein>
    <submittedName>
        <fullName evidence="1">Uncharacterized protein</fullName>
    </submittedName>
</protein>
<name>A0ABT2EYU8_METVO</name>
<sequence>MQYRLDIVETDYYLGLIDKYDTFVECIVRNPEIKEYFSELMTKIASCMRLFENLSLLYKGHIADFKVSKSNNYALYYLETFEGLMDEKSHTSKILEYKRVEENTHYIISGKFVEKAPQTHKFQILNHIANYLIKIVCKINKIKEFDENGFENLKELFDSGKCKISMEYMY</sequence>
<organism evidence="1 2">
    <name type="scientific">Methanococcus voltae PS</name>
    <dbReference type="NCBI Taxonomy" id="523842"/>
    <lineage>
        <taxon>Archaea</taxon>
        <taxon>Methanobacteriati</taxon>
        <taxon>Methanobacteriota</taxon>
        <taxon>Methanomada group</taxon>
        <taxon>Methanococci</taxon>
        <taxon>Methanococcales</taxon>
        <taxon>Methanococcaceae</taxon>
        <taxon>Methanococcus</taxon>
    </lineage>
</organism>
<evidence type="ECO:0000313" key="1">
    <source>
        <dbReference type="EMBL" id="MCS3922150.1"/>
    </source>
</evidence>
<dbReference type="Proteomes" id="UP001140258">
    <property type="component" value="Unassembled WGS sequence"/>
</dbReference>
<dbReference type="EMBL" id="JANUCQ010000002">
    <property type="protein sequence ID" value="MCS3922150.1"/>
    <property type="molecule type" value="Genomic_DNA"/>
</dbReference>
<gene>
    <name evidence="1" type="ORF">M2325_000835</name>
</gene>
<keyword evidence="2" id="KW-1185">Reference proteome</keyword>
<reference evidence="1" key="1">
    <citation type="submission" date="2022-08" db="EMBL/GenBank/DDBJ databases">
        <title>Genomic Encyclopedia of Type Strains, Phase V (KMG-V): Genome sequencing to study the core and pangenomes of soil and plant-associated prokaryotes.</title>
        <authorList>
            <person name="Whitman W."/>
        </authorList>
    </citation>
    <scope>NUCLEOTIDE SEQUENCE</scope>
    <source>
        <strain evidence="1">PS</strain>
    </source>
</reference>
<comment type="caution">
    <text evidence="1">The sequence shown here is derived from an EMBL/GenBank/DDBJ whole genome shotgun (WGS) entry which is preliminary data.</text>
</comment>
<proteinExistence type="predicted"/>
<dbReference type="RefSeq" id="WP_259051425.1">
    <property type="nucleotide sequence ID" value="NZ_JANUCQ010000002.1"/>
</dbReference>
<accession>A0ABT2EYU8</accession>
<evidence type="ECO:0000313" key="2">
    <source>
        <dbReference type="Proteomes" id="UP001140258"/>
    </source>
</evidence>